<feature type="domain" description="Thioredoxin" evidence="4">
    <location>
        <begin position="5"/>
        <end position="154"/>
    </location>
</feature>
<evidence type="ECO:0000256" key="2">
    <source>
        <dbReference type="ARBA" id="ARBA00023284"/>
    </source>
</evidence>
<dbReference type="InterPro" id="IPR013766">
    <property type="entry name" value="Thioredoxin_domain"/>
</dbReference>
<dbReference type="InterPro" id="IPR051099">
    <property type="entry name" value="AGR/TXD"/>
</dbReference>
<reference evidence="5 6" key="1">
    <citation type="journal article" date="2010" name="J. Bacteriol.">
        <title>The complete genome sequence of Croceibacter atlanticus HTCC2559T.</title>
        <authorList>
            <person name="Oh H.M."/>
            <person name="Kang I."/>
            <person name="Ferriera S."/>
            <person name="Giovannoni S.J."/>
            <person name="Cho J.C."/>
        </authorList>
    </citation>
    <scope>NUCLEOTIDE SEQUENCE [LARGE SCALE GENOMIC DNA]</scope>
    <source>
        <strain evidence="6">ATCC BAA-628 / HTCC2559 / KCTC 12090</strain>
    </source>
</reference>
<feature type="chain" id="PRO_5002660496" description="Thioredoxin domain-containing protein" evidence="3">
    <location>
        <begin position="19"/>
        <end position="179"/>
    </location>
</feature>
<dbReference type="PROSITE" id="PS51352">
    <property type="entry name" value="THIOREDOXIN_2"/>
    <property type="match status" value="1"/>
</dbReference>
<dbReference type="AlphaFoldDB" id="A3U734"/>
<name>A3U734_CROAH</name>
<dbReference type="PROSITE" id="PS00194">
    <property type="entry name" value="THIOREDOXIN_1"/>
    <property type="match status" value="1"/>
</dbReference>
<protein>
    <recommendedName>
        <fullName evidence="4">Thioredoxin domain-containing protein</fullName>
    </recommendedName>
</protein>
<dbReference type="InterPro" id="IPR036249">
    <property type="entry name" value="Thioredoxin-like_sf"/>
</dbReference>
<dbReference type="EMBL" id="CP002046">
    <property type="protein sequence ID" value="EAP88051.1"/>
    <property type="molecule type" value="Genomic_DNA"/>
</dbReference>
<dbReference type="SUPFAM" id="SSF52833">
    <property type="entry name" value="Thioredoxin-like"/>
    <property type="match status" value="1"/>
</dbReference>
<dbReference type="Pfam" id="PF13098">
    <property type="entry name" value="Thioredoxin_2"/>
    <property type="match status" value="1"/>
</dbReference>
<dbReference type="InterPro" id="IPR017937">
    <property type="entry name" value="Thioredoxin_CS"/>
</dbReference>
<evidence type="ECO:0000313" key="5">
    <source>
        <dbReference type="EMBL" id="EAP88051.1"/>
    </source>
</evidence>
<dbReference type="RefSeq" id="WP_013186727.1">
    <property type="nucleotide sequence ID" value="NC_014230.1"/>
</dbReference>
<dbReference type="PANTHER" id="PTHR15337">
    <property type="entry name" value="ANTERIOR GRADIENT PROTEIN-RELATED"/>
    <property type="match status" value="1"/>
</dbReference>
<evidence type="ECO:0000259" key="4">
    <source>
        <dbReference type="PROSITE" id="PS51352"/>
    </source>
</evidence>
<dbReference type="eggNOG" id="COG2143">
    <property type="taxonomic scope" value="Bacteria"/>
</dbReference>
<feature type="signal peptide" evidence="3">
    <location>
        <begin position="1"/>
        <end position="18"/>
    </location>
</feature>
<evidence type="ECO:0000256" key="3">
    <source>
        <dbReference type="SAM" id="SignalP"/>
    </source>
</evidence>
<gene>
    <name evidence="5" type="ordered locus">CA2559_04810</name>
</gene>
<keyword evidence="6" id="KW-1185">Reference proteome</keyword>
<dbReference type="STRING" id="216432.CA2559_04810"/>
<dbReference type="GeneID" id="89452752"/>
<dbReference type="Proteomes" id="UP000002297">
    <property type="component" value="Chromosome"/>
</dbReference>
<sequence>MKYTLLLVLLIFTTTLSAQEVEWMSMNDALEAQKENPKKIFVDVYTDWCGPCKLMDKKTLQNKDVAKYISNNYYAVKFNAEGTEEVNYNDFTYTNPNYNPDRKGRNSQHLFAHALKITGYPSIVFFDETGKVIAPVVGYQSPTQLEVYLKMINNDDYKRLNTAEAWNAYKDNFNYKFKN</sequence>
<keyword evidence="1 3" id="KW-0732">Signal</keyword>
<evidence type="ECO:0000313" key="6">
    <source>
        <dbReference type="Proteomes" id="UP000002297"/>
    </source>
</evidence>
<dbReference type="InterPro" id="IPR012336">
    <property type="entry name" value="Thioredoxin-like_fold"/>
</dbReference>
<dbReference type="OrthoDB" id="9811036at2"/>
<keyword evidence="2" id="KW-0676">Redox-active center</keyword>
<evidence type="ECO:0000256" key="1">
    <source>
        <dbReference type="ARBA" id="ARBA00022729"/>
    </source>
</evidence>
<proteinExistence type="predicted"/>
<organism evidence="5 6">
    <name type="scientific">Croceibacter atlanticus (strain ATCC BAA-628 / JCM 21780 / CIP 108009 / IAM 15332 / KCTC 12090 / HTCC2559)</name>
    <dbReference type="NCBI Taxonomy" id="216432"/>
    <lineage>
        <taxon>Bacteria</taxon>
        <taxon>Pseudomonadati</taxon>
        <taxon>Bacteroidota</taxon>
        <taxon>Flavobacteriia</taxon>
        <taxon>Flavobacteriales</taxon>
        <taxon>Flavobacteriaceae</taxon>
        <taxon>Croceibacter</taxon>
    </lineage>
</organism>
<dbReference type="PANTHER" id="PTHR15337:SF11">
    <property type="entry name" value="THIOREDOXIN DOMAIN-CONTAINING PROTEIN"/>
    <property type="match status" value="1"/>
</dbReference>
<accession>A3U734</accession>
<dbReference type="Gene3D" id="3.40.30.10">
    <property type="entry name" value="Glutaredoxin"/>
    <property type="match status" value="1"/>
</dbReference>
<dbReference type="KEGG" id="cat:CA2559_04810"/>
<dbReference type="HOGENOM" id="CLU_090389_8_0_10"/>